<comment type="caution">
    <text evidence="2">The sequence shown here is derived from an EMBL/GenBank/DDBJ whole genome shotgun (WGS) entry which is preliminary data.</text>
</comment>
<accession>A0A812QDI4</accession>
<feature type="compositionally biased region" description="Low complexity" evidence="1">
    <location>
        <begin position="62"/>
        <end position="73"/>
    </location>
</feature>
<dbReference type="Proteomes" id="UP000649617">
    <property type="component" value="Unassembled WGS sequence"/>
</dbReference>
<gene>
    <name evidence="2" type="ORF">SPIL2461_LOCUS9556</name>
</gene>
<keyword evidence="3" id="KW-1185">Reference proteome</keyword>
<reference evidence="2" key="1">
    <citation type="submission" date="2021-02" db="EMBL/GenBank/DDBJ databases">
        <authorList>
            <person name="Dougan E. K."/>
            <person name="Rhodes N."/>
            <person name="Thang M."/>
            <person name="Chan C."/>
        </authorList>
    </citation>
    <scope>NUCLEOTIDE SEQUENCE</scope>
</reference>
<feature type="region of interest" description="Disordered" evidence="1">
    <location>
        <begin position="56"/>
        <end position="78"/>
    </location>
</feature>
<feature type="non-terminal residue" evidence="2">
    <location>
        <position position="96"/>
    </location>
</feature>
<dbReference type="AlphaFoldDB" id="A0A812QDI4"/>
<evidence type="ECO:0000313" key="2">
    <source>
        <dbReference type="EMBL" id="CAE7389811.1"/>
    </source>
</evidence>
<proteinExistence type="predicted"/>
<sequence>HELFHANGPVESAEGAPTAEAPLGGLPGGAKDSSLKATAPLLLTKQTAKRLIHQAEREEAEATAAASPPTVEAVRLEPRRKARVKEALNQSMSDLS</sequence>
<feature type="non-terminal residue" evidence="2">
    <location>
        <position position="1"/>
    </location>
</feature>
<protein>
    <submittedName>
        <fullName evidence="2">Uncharacterized protein</fullName>
    </submittedName>
</protein>
<evidence type="ECO:0000256" key="1">
    <source>
        <dbReference type="SAM" id="MobiDB-lite"/>
    </source>
</evidence>
<feature type="region of interest" description="Disordered" evidence="1">
    <location>
        <begin position="1"/>
        <end position="32"/>
    </location>
</feature>
<evidence type="ECO:0000313" key="3">
    <source>
        <dbReference type="Proteomes" id="UP000649617"/>
    </source>
</evidence>
<dbReference type="EMBL" id="CAJNIZ010016780">
    <property type="protein sequence ID" value="CAE7389811.1"/>
    <property type="molecule type" value="Genomic_DNA"/>
</dbReference>
<feature type="compositionally biased region" description="Low complexity" evidence="1">
    <location>
        <begin position="13"/>
        <end position="24"/>
    </location>
</feature>
<organism evidence="2 3">
    <name type="scientific">Symbiodinium pilosum</name>
    <name type="common">Dinoflagellate</name>
    <dbReference type="NCBI Taxonomy" id="2952"/>
    <lineage>
        <taxon>Eukaryota</taxon>
        <taxon>Sar</taxon>
        <taxon>Alveolata</taxon>
        <taxon>Dinophyceae</taxon>
        <taxon>Suessiales</taxon>
        <taxon>Symbiodiniaceae</taxon>
        <taxon>Symbiodinium</taxon>
    </lineage>
</organism>
<name>A0A812QDI4_SYMPI</name>